<evidence type="ECO:0000313" key="10">
    <source>
        <dbReference type="EMBL" id="MFC3303175.1"/>
    </source>
</evidence>
<feature type="transmembrane region" description="Helical" evidence="8">
    <location>
        <begin position="216"/>
        <end position="235"/>
    </location>
</feature>
<protein>
    <recommendedName>
        <fullName evidence="2">histidine kinase</fullName>
        <ecNumber evidence="2">2.7.13.3</ecNumber>
    </recommendedName>
</protein>
<evidence type="ECO:0000256" key="4">
    <source>
        <dbReference type="ARBA" id="ARBA00022679"/>
    </source>
</evidence>
<dbReference type="RefSeq" id="WP_189575457.1">
    <property type="nucleotide sequence ID" value="NZ_BMXU01000002.1"/>
</dbReference>
<evidence type="ECO:0000256" key="7">
    <source>
        <dbReference type="ARBA" id="ARBA00022840"/>
    </source>
</evidence>
<dbReference type="PANTHER" id="PTHR41523">
    <property type="entry name" value="TWO-COMPONENT SYSTEM SENSOR PROTEIN"/>
    <property type="match status" value="1"/>
</dbReference>
<feature type="domain" description="Signal transduction histidine kinase HWE region" evidence="9">
    <location>
        <begin position="265"/>
        <end position="348"/>
    </location>
</feature>
<evidence type="ECO:0000256" key="8">
    <source>
        <dbReference type="SAM" id="Phobius"/>
    </source>
</evidence>
<keyword evidence="8" id="KW-1133">Transmembrane helix</keyword>
<dbReference type="SMART" id="SM00911">
    <property type="entry name" value="HWE_HK"/>
    <property type="match status" value="1"/>
</dbReference>
<dbReference type="Pfam" id="PF05227">
    <property type="entry name" value="CHASE3"/>
    <property type="match status" value="1"/>
</dbReference>
<keyword evidence="11" id="KW-1185">Reference proteome</keyword>
<dbReference type="Pfam" id="PF07536">
    <property type="entry name" value="HWE_HK"/>
    <property type="match status" value="1"/>
</dbReference>
<reference evidence="11" key="1">
    <citation type="journal article" date="2019" name="Int. J. Syst. Evol. Microbiol.">
        <title>The Global Catalogue of Microorganisms (GCM) 10K type strain sequencing project: providing services to taxonomists for standard genome sequencing and annotation.</title>
        <authorList>
            <consortium name="The Broad Institute Genomics Platform"/>
            <consortium name="The Broad Institute Genome Sequencing Center for Infectious Disease"/>
            <person name="Wu L."/>
            <person name="Ma J."/>
        </authorList>
    </citation>
    <scope>NUCLEOTIDE SEQUENCE [LARGE SCALE GENOMIC DNA]</scope>
    <source>
        <strain evidence="11">KCTC 22245</strain>
    </source>
</reference>
<keyword evidence="3" id="KW-0597">Phosphoprotein</keyword>
<dbReference type="InterPro" id="IPR036890">
    <property type="entry name" value="HATPase_C_sf"/>
</dbReference>
<comment type="caution">
    <text evidence="10">The sequence shown here is derived from an EMBL/GenBank/DDBJ whole genome shotgun (WGS) entry which is preliminary data.</text>
</comment>
<evidence type="ECO:0000256" key="5">
    <source>
        <dbReference type="ARBA" id="ARBA00022741"/>
    </source>
</evidence>
<gene>
    <name evidence="10" type="ORF">ACFONP_10570</name>
</gene>
<evidence type="ECO:0000256" key="2">
    <source>
        <dbReference type="ARBA" id="ARBA00012438"/>
    </source>
</evidence>
<dbReference type="InterPro" id="IPR007891">
    <property type="entry name" value="CHASE3"/>
</dbReference>
<evidence type="ECO:0000259" key="9">
    <source>
        <dbReference type="SMART" id="SM00911"/>
    </source>
</evidence>
<dbReference type="EMBL" id="JBHRVA010000003">
    <property type="protein sequence ID" value="MFC3303175.1"/>
    <property type="molecule type" value="Genomic_DNA"/>
</dbReference>
<evidence type="ECO:0000313" key="11">
    <source>
        <dbReference type="Proteomes" id="UP001595607"/>
    </source>
</evidence>
<keyword evidence="8" id="KW-0812">Transmembrane</keyword>
<dbReference type="Proteomes" id="UP001595607">
    <property type="component" value="Unassembled WGS sequence"/>
</dbReference>
<feature type="transmembrane region" description="Helical" evidence="8">
    <location>
        <begin position="41"/>
        <end position="60"/>
    </location>
</feature>
<organism evidence="10 11">
    <name type="scientific">Parvularcula lutaonensis</name>
    <dbReference type="NCBI Taxonomy" id="491923"/>
    <lineage>
        <taxon>Bacteria</taxon>
        <taxon>Pseudomonadati</taxon>
        <taxon>Pseudomonadota</taxon>
        <taxon>Alphaproteobacteria</taxon>
        <taxon>Parvularculales</taxon>
        <taxon>Parvularculaceae</taxon>
        <taxon>Parvularcula</taxon>
    </lineage>
</organism>
<keyword evidence="8" id="KW-0472">Membrane</keyword>
<keyword evidence="4" id="KW-0808">Transferase</keyword>
<keyword evidence="7" id="KW-0067">ATP-binding</keyword>
<evidence type="ECO:0000256" key="1">
    <source>
        <dbReference type="ARBA" id="ARBA00000085"/>
    </source>
</evidence>
<keyword evidence="5" id="KW-0547">Nucleotide-binding</keyword>
<dbReference type="PANTHER" id="PTHR41523:SF8">
    <property type="entry name" value="ETHYLENE RESPONSE SENSOR PROTEIN"/>
    <property type="match status" value="1"/>
</dbReference>
<evidence type="ECO:0000256" key="6">
    <source>
        <dbReference type="ARBA" id="ARBA00022777"/>
    </source>
</evidence>
<dbReference type="Gene3D" id="3.30.565.10">
    <property type="entry name" value="Histidine kinase-like ATPase, C-terminal domain"/>
    <property type="match status" value="1"/>
</dbReference>
<sequence>MPANKRLLPEERVEMSDTTMRPRAAIWARKWFPDMLAPSRLLLALGALSLILTGVALIYTRSVERDARLHAEDSRDTLKLLREALRAGVDAETGQRGYLLTRDESYLEPYDHSARAWVPAIDRLSEAMGGGTDEAETATLGQLRSLAEQKLAELEQTVSLTRQGRHEEAMTVVNSGLGKDLMGEFRDSITRLETQEEMALGASVARAERTESVTRPLLFILALIIVGTVGLAVWLERRAAFVEAAAKEADELRRSRETSELLVKELNHRVKNLFAVILSIVGLAARDQTDVAAVVASIRARIHVLSLAHAISQGKHGFQMVDMKKLLEATLAPYGDAERTKVSFDGPPVELPAKAVTPVGLLVHELATNASKYGALSDRNGKVDLSWKTVMSEQGTELVKLRWSERDGPKIEKPPERASSSGGFGTLMMTSAIRQLFGKETRTWNEAGLVFELEFPRHGMKGAKA</sequence>
<evidence type="ECO:0000256" key="3">
    <source>
        <dbReference type="ARBA" id="ARBA00022553"/>
    </source>
</evidence>
<dbReference type="EC" id="2.7.13.3" evidence="2"/>
<comment type="catalytic activity">
    <reaction evidence="1">
        <text>ATP + protein L-histidine = ADP + protein N-phospho-L-histidine.</text>
        <dbReference type="EC" id="2.7.13.3"/>
    </reaction>
</comment>
<dbReference type="CDD" id="cd19410">
    <property type="entry name" value="HK9-like_sensor"/>
    <property type="match status" value="1"/>
</dbReference>
<dbReference type="InterPro" id="IPR011102">
    <property type="entry name" value="Sig_transdc_His_kinase_HWE"/>
</dbReference>
<name>A0ABV7MCH5_9PROT</name>
<accession>A0ABV7MCH5</accession>
<keyword evidence="6" id="KW-0418">Kinase</keyword>
<proteinExistence type="predicted"/>